<dbReference type="SUPFAM" id="SSF50129">
    <property type="entry name" value="GroES-like"/>
    <property type="match status" value="1"/>
</dbReference>
<dbReference type="GO" id="GO:0016491">
    <property type="term" value="F:oxidoreductase activity"/>
    <property type="evidence" value="ECO:0007669"/>
    <property type="project" value="UniProtKB-KW"/>
</dbReference>
<evidence type="ECO:0000256" key="4">
    <source>
        <dbReference type="ARBA" id="ARBA00022833"/>
    </source>
</evidence>
<dbReference type="PANTHER" id="PTHR43350:SF19">
    <property type="entry name" value="D-GULOSIDE 3-DEHYDROGENASE"/>
    <property type="match status" value="1"/>
</dbReference>
<keyword evidence="3" id="KW-0479">Metal-binding</keyword>
<proteinExistence type="inferred from homology"/>
<dbReference type="InterPro" id="IPR011032">
    <property type="entry name" value="GroES-like_sf"/>
</dbReference>
<evidence type="ECO:0000256" key="1">
    <source>
        <dbReference type="ARBA" id="ARBA00001947"/>
    </source>
</evidence>
<keyword evidence="5" id="KW-0560">Oxidoreductase</keyword>
<sequence length="323" mass="34505">MWTEAPRKLALREAPLPPPRTGEVQVRARFSAISLGTERLVFTGKVPESEWQRMRAPFQEGEFPFPVKYGYACVGDIVAGDGLPAGTLVFTLHPHQTRFNLPAEAALPLPQGVSAERALLAANMETALNGLWDGRASPGDHITVVGGGVVGLLAAWLAARIPATRVTIVDVNPARAEIARRLGAGFAAPDQAAGEQDLVLHTSGNPAGLDTALALAGQEATVLEMSWYGTAPVTAHLGGGFHSRRLTLKSSQVGQVPPERRARWSYRRRLATALSLLREPVLDALLSPAIAFDDAPGLLPAIFSGEREALAQVIDYRDAEPQN</sequence>
<evidence type="ECO:0000259" key="6">
    <source>
        <dbReference type="Pfam" id="PF01262"/>
    </source>
</evidence>
<evidence type="ECO:0000256" key="3">
    <source>
        <dbReference type="ARBA" id="ARBA00022723"/>
    </source>
</evidence>
<reference evidence="7 8" key="2">
    <citation type="submission" date="2020-08" db="EMBL/GenBank/DDBJ databases">
        <title>Stappia taiwanensis sp. nov., isolated from a coastal thermal spring.</title>
        <authorList>
            <person name="Kampfer P."/>
        </authorList>
    </citation>
    <scope>NUCLEOTIDE SEQUENCE [LARGE SCALE GENOMIC DNA]</scope>
    <source>
        <strain evidence="7 8">DSM 23284</strain>
    </source>
</reference>
<dbReference type="PANTHER" id="PTHR43350">
    <property type="entry name" value="NAD-DEPENDENT ALCOHOL DEHYDROGENASE"/>
    <property type="match status" value="1"/>
</dbReference>
<keyword evidence="8" id="KW-1185">Reference proteome</keyword>
<name>A0A838XQP9_9HYPH</name>
<evidence type="ECO:0000256" key="2">
    <source>
        <dbReference type="ARBA" id="ARBA00008072"/>
    </source>
</evidence>
<dbReference type="SUPFAM" id="SSF51735">
    <property type="entry name" value="NAD(P)-binding Rossmann-fold domains"/>
    <property type="match status" value="1"/>
</dbReference>
<dbReference type="CDD" id="cd08255">
    <property type="entry name" value="2-desacetyl-2-hydroxyethyl_bacteriochlorophyllide_like"/>
    <property type="match status" value="1"/>
</dbReference>
<dbReference type="EMBL" id="JACEON010000012">
    <property type="protein sequence ID" value="MBA4612582.1"/>
    <property type="molecule type" value="Genomic_DNA"/>
</dbReference>
<dbReference type="Gene3D" id="3.90.180.10">
    <property type="entry name" value="Medium-chain alcohol dehydrogenases, catalytic domain"/>
    <property type="match status" value="2"/>
</dbReference>
<dbReference type="Proteomes" id="UP000559404">
    <property type="component" value="Unassembled WGS sequence"/>
</dbReference>
<comment type="caution">
    <text evidence="7">The sequence shown here is derived from an EMBL/GenBank/DDBJ whole genome shotgun (WGS) entry which is preliminary data.</text>
</comment>
<evidence type="ECO:0000313" key="8">
    <source>
        <dbReference type="Proteomes" id="UP000559404"/>
    </source>
</evidence>
<protein>
    <submittedName>
        <fullName evidence="7">Dehydrogenase</fullName>
    </submittedName>
</protein>
<evidence type="ECO:0000313" key="7">
    <source>
        <dbReference type="EMBL" id="MBA4612582.1"/>
    </source>
</evidence>
<gene>
    <name evidence="7" type="ORF">H1W37_13025</name>
</gene>
<dbReference type="InterPro" id="IPR036291">
    <property type="entry name" value="NAD(P)-bd_dom_sf"/>
</dbReference>
<dbReference type="InterPro" id="IPR007698">
    <property type="entry name" value="AlaDH/PNT_NAD(H)-bd"/>
</dbReference>
<evidence type="ECO:0000256" key="5">
    <source>
        <dbReference type="ARBA" id="ARBA00023002"/>
    </source>
</evidence>
<dbReference type="GO" id="GO:0046872">
    <property type="term" value="F:metal ion binding"/>
    <property type="evidence" value="ECO:0007669"/>
    <property type="project" value="UniProtKB-KW"/>
</dbReference>
<dbReference type="AlphaFoldDB" id="A0A838XQP9"/>
<comment type="similarity">
    <text evidence="2">Belongs to the zinc-containing alcohol dehydrogenase family.</text>
</comment>
<dbReference type="Pfam" id="PF01262">
    <property type="entry name" value="AlaDh_PNT_C"/>
    <property type="match status" value="1"/>
</dbReference>
<comment type="cofactor">
    <cofactor evidence="1">
        <name>Zn(2+)</name>
        <dbReference type="ChEBI" id="CHEBI:29105"/>
    </cofactor>
</comment>
<accession>A0A838XQP9</accession>
<feature type="domain" description="Alanine dehydrogenase/pyridine nucleotide transhydrogenase NAD(H)-binding" evidence="6">
    <location>
        <begin position="141"/>
        <end position="186"/>
    </location>
</feature>
<reference evidence="7 8" key="1">
    <citation type="submission" date="2020-07" db="EMBL/GenBank/DDBJ databases">
        <authorList>
            <person name="Li M."/>
        </authorList>
    </citation>
    <scope>NUCLEOTIDE SEQUENCE [LARGE SCALE GENOMIC DNA]</scope>
    <source>
        <strain evidence="7 8">DSM 23284</strain>
    </source>
</reference>
<organism evidence="7 8">
    <name type="scientific">Stappia taiwanensis</name>
    <dbReference type="NCBI Taxonomy" id="992267"/>
    <lineage>
        <taxon>Bacteria</taxon>
        <taxon>Pseudomonadati</taxon>
        <taxon>Pseudomonadota</taxon>
        <taxon>Alphaproteobacteria</taxon>
        <taxon>Hyphomicrobiales</taxon>
        <taxon>Stappiaceae</taxon>
        <taxon>Stappia</taxon>
    </lineage>
</organism>
<dbReference type="Gene3D" id="3.40.50.720">
    <property type="entry name" value="NAD(P)-binding Rossmann-like Domain"/>
    <property type="match status" value="1"/>
</dbReference>
<keyword evidence="4" id="KW-0862">Zinc</keyword>